<feature type="transmembrane region" description="Helical" evidence="1">
    <location>
        <begin position="238"/>
        <end position="254"/>
    </location>
</feature>
<dbReference type="EMBL" id="ABWN01000043">
    <property type="protein sequence ID" value="EFF67342.1"/>
    <property type="molecule type" value="Genomic_DNA"/>
</dbReference>
<gene>
    <name evidence="2" type="ORF">BUTYVIB_02541</name>
</gene>
<feature type="transmembrane region" description="Helical" evidence="1">
    <location>
        <begin position="586"/>
        <end position="610"/>
    </location>
</feature>
<evidence type="ECO:0000256" key="1">
    <source>
        <dbReference type="SAM" id="Phobius"/>
    </source>
</evidence>
<keyword evidence="3" id="KW-1185">Reference proteome</keyword>
<feature type="transmembrane region" description="Helical" evidence="1">
    <location>
        <begin position="622"/>
        <end position="642"/>
    </location>
</feature>
<keyword evidence="1" id="KW-0472">Membrane</keyword>
<evidence type="ECO:0000313" key="3">
    <source>
        <dbReference type="Proteomes" id="UP000006238"/>
    </source>
</evidence>
<keyword evidence="1" id="KW-1133">Transmembrane helix</keyword>
<protein>
    <submittedName>
        <fullName evidence="2">Uncharacterized protein</fullName>
    </submittedName>
</protein>
<feature type="transmembrane region" description="Helical" evidence="1">
    <location>
        <begin position="363"/>
        <end position="381"/>
    </location>
</feature>
<feature type="transmembrane region" description="Helical" evidence="1">
    <location>
        <begin position="493"/>
        <end position="512"/>
    </location>
</feature>
<feature type="transmembrane region" description="Helical" evidence="1">
    <location>
        <begin position="154"/>
        <end position="178"/>
    </location>
</feature>
<feature type="transmembrane region" description="Helical" evidence="1">
    <location>
        <begin position="12"/>
        <end position="30"/>
    </location>
</feature>
<feature type="transmembrane region" description="Helical" evidence="1">
    <location>
        <begin position="662"/>
        <end position="684"/>
    </location>
</feature>
<dbReference type="eggNOG" id="ENOG50335FU">
    <property type="taxonomic scope" value="Bacteria"/>
</dbReference>
<dbReference type="HOGENOM" id="CLU_398852_0_0_9"/>
<organism evidence="2 3">
    <name type="scientific">Eshraghiella crossota DSM 2876</name>
    <dbReference type="NCBI Taxonomy" id="511680"/>
    <lineage>
        <taxon>Bacteria</taxon>
        <taxon>Bacillati</taxon>
        <taxon>Bacillota</taxon>
        <taxon>Clostridia</taxon>
        <taxon>Lachnospirales</taxon>
        <taxon>Lachnospiraceae</taxon>
        <taxon>Eshraghiella</taxon>
    </lineage>
</organism>
<dbReference type="AlphaFoldDB" id="D4S361"/>
<feature type="transmembrane region" description="Helical" evidence="1">
    <location>
        <begin position="213"/>
        <end position="231"/>
    </location>
</feature>
<keyword evidence="1" id="KW-0812">Transmembrane</keyword>
<name>D4S361_9FIRM</name>
<feature type="transmembrane region" description="Helical" evidence="1">
    <location>
        <begin position="105"/>
        <end position="125"/>
    </location>
</feature>
<proteinExistence type="predicted"/>
<evidence type="ECO:0000313" key="2">
    <source>
        <dbReference type="EMBL" id="EFF67342.1"/>
    </source>
</evidence>
<comment type="caution">
    <text evidence="2">The sequence shown here is derived from an EMBL/GenBank/DDBJ whole genome shotgun (WGS) entry which is preliminary data.</text>
</comment>
<accession>D4S361</accession>
<sequence length="690" mass="78685">MEFKKVIIYKKIFAGIAFLCILQLLFFAYINRNYVKTVHDENYTLNYSDYVGEVVKKAESMSKVSIFYKADSFSKANIEKTLKDYKKLQDVKIASFDDNFMTAHFQYKELFGFVLIAGILVVFVYKPEKEKGIKGLLYATKNGRGVMAARRLTAILLWDALIVMAFYGANLICSGIILKGNVFTSLTYPIQSIEIFKNWTATDTIGIFLLKYYVYRVFILFAISAILYMLFTIFNNEIIPLGIAAIIGGIQYGMTRLTNDNTACNILKYCNLYCLASSNTFFTRYKNINVFNKAVGKNVMMAGFVGINIVIASLTGILVSHCKRTYVKGLKINILGKTIGNIRNSVQLKIPETYKIMWIEKGLIILAVLAFVVIRSTYFGVNEKNRAKDMYFAFMDKYEGVPGYDSAKEIDDLRNTLDEVDAQYQRVEEAHSKGLVSDSEYINMQLVMQTYMEDKMFLQEIESQTDYLKENTKNGWYVNKYKYGRLFKNDNTMVNLVTFVTVVLLCSGIFYYERKKGMNGLLRQCINGREKLFNKKMRYAVLTASAVGIFEIILEVSSAIHGYGAIVMKAPVQSLETFWFVKWNCSIGMFYIFVCLMRIAITVMIAMVAASLSVITSQTISFMFAFILCIPSLLYLIGINFMEKLSIIDVMSVSPYIVRHGSVNAIIYAMVFLTAATASVYHIAYRKWCK</sequence>
<reference evidence="2 3" key="1">
    <citation type="submission" date="2010-02" db="EMBL/GenBank/DDBJ databases">
        <authorList>
            <person name="Weinstock G."/>
            <person name="Sodergren E."/>
            <person name="Clifton S."/>
            <person name="Fulton L."/>
            <person name="Fulton B."/>
            <person name="Courtney L."/>
            <person name="Fronick C."/>
            <person name="Harrison M."/>
            <person name="Strong C."/>
            <person name="Farmer C."/>
            <person name="Delahaunty K."/>
            <person name="Markovic C."/>
            <person name="Hall O."/>
            <person name="Minx P."/>
            <person name="Tomlinson C."/>
            <person name="Mitreva M."/>
            <person name="Nelson J."/>
            <person name="Hou S."/>
            <person name="Wollam A."/>
            <person name="Pepin K.H."/>
            <person name="Johnson M."/>
            <person name="Bhonagiri V."/>
            <person name="Zhang X."/>
            <person name="Suruliraj S."/>
            <person name="Warren W."/>
            <person name="Chinwalla A."/>
            <person name="Mardis E.R."/>
            <person name="Wilson R.K."/>
        </authorList>
    </citation>
    <scope>NUCLEOTIDE SEQUENCE [LARGE SCALE GENOMIC DNA]</scope>
    <source>
        <strain evidence="2 3">DSM 2876</strain>
    </source>
</reference>
<dbReference type="GeneID" id="98919064"/>
<dbReference type="RefSeq" id="WP_005604780.1">
    <property type="nucleotide sequence ID" value="NZ_GG663526.1"/>
</dbReference>
<dbReference type="STRING" id="45851.BHV86_03825"/>
<dbReference type="Proteomes" id="UP000006238">
    <property type="component" value="Unassembled WGS sequence"/>
</dbReference>
<feature type="transmembrane region" description="Helical" evidence="1">
    <location>
        <begin position="299"/>
        <end position="319"/>
    </location>
</feature>
<feature type="transmembrane region" description="Helical" evidence="1">
    <location>
        <begin position="539"/>
        <end position="566"/>
    </location>
</feature>